<evidence type="ECO:0000256" key="3">
    <source>
        <dbReference type="ARBA" id="ARBA00023125"/>
    </source>
</evidence>
<dbReference type="Pfam" id="PF07527">
    <property type="entry name" value="Hairy_orange"/>
    <property type="match status" value="1"/>
</dbReference>
<keyword evidence="3" id="KW-0238">DNA-binding</keyword>
<dbReference type="SMART" id="SM00511">
    <property type="entry name" value="ORANGE"/>
    <property type="match status" value="1"/>
</dbReference>
<dbReference type="SUPFAM" id="SSF158457">
    <property type="entry name" value="Orange domain-like"/>
    <property type="match status" value="1"/>
</dbReference>
<reference evidence="8 9" key="1">
    <citation type="submission" date="2023-11" db="EMBL/GenBank/DDBJ databases">
        <title>Halocaridina rubra genome assembly.</title>
        <authorList>
            <person name="Smith C."/>
        </authorList>
    </citation>
    <scope>NUCLEOTIDE SEQUENCE [LARGE SCALE GENOMIC DNA]</scope>
    <source>
        <strain evidence="8">EP-1</strain>
        <tissue evidence="8">Whole</tissue>
    </source>
</reference>
<sequence>MTVKHLQAVQRQQLALAVAHDPAVLTKFRGGFAECAQEVTRYVSRIEGVDGGVRQRLLQHLGQCVSGLSAMTPFSFTAMAGLPLPLAHLQSGTMSPAPPPPLQQGPGDVNNNQARLLHGLVAARLAAAGDTTGAALLLHGGLSLLARSAPHAPSQPNTQPQTPSTQGELTAPISQQGIQPPSILQSSITKINEGASSSGERPLRPSAFTAVKRASSPLRAPLASRVRPQESLSAAQPQPIIAPTARRPITVPEPSQKTIISAQVAVQPVNLTLPTAGTLESDIRAPLDFSFKKTQLERPTPTHPSISIPTLKHPKPLQSQPVHMAEREISVKHPTPTHPHVSHATLSHTTSTHNTLTHPIPTPTHTIATPTTFHSSLPPPISHPIPTIARQGTYDPKDTQTSHSSSQKRPLEEAERLEPPSKLLRKDQPTVKLTDSSPINIPIRCPVPSAQQVLGSSSQQHAQPGPSPRKLSSSPPPPIHSSSTSPVSPTTPKREMTSEDNHSSPDRPSTSTQQDEKDMWRPW</sequence>
<feature type="region of interest" description="Disordered" evidence="6">
    <location>
        <begin position="296"/>
        <end position="317"/>
    </location>
</feature>
<evidence type="ECO:0000256" key="4">
    <source>
        <dbReference type="ARBA" id="ARBA00023163"/>
    </source>
</evidence>
<feature type="region of interest" description="Disordered" evidence="6">
    <location>
        <begin position="210"/>
        <end position="238"/>
    </location>
</feature>
<dbReference type="InterPro" id="IPR050370">
    <property type="entry name" value="HES_HEY"/>
</dbReference>
<dbReference type="Gene3D" id="6.10.250.980">
    <property type="match status" value="1"/>
</dbReference>
<keyword evidence="5" id="KW-0539">Nucleus</keyword>
<dbReference type="GO" id="GO:0003677">
    <property type="term" value="F:DNA binding"/>
    <property type="evidence" value="ECO:0007669"/>
    <property type="project" value="UniProtKB-KW"/>
</dbReference>
<accession>A0AAN9A1E5</accession>
<feature type="region of interest" description="Disordered" evidence="6">
    <location>
        <begin position="90"/>
        <end position="109"/>
    </location>
</feature>
<evidence type="ECO:0000256" key="2">
    <source>
        <dbReference type="ARBA" id="ARBA00023015"/>
    </source>
</evidence>
<feature type="domain" description="Orange" evidence="7">
    <location>
        <begin position="28"/>
        <end position="61"/>
    </location>
</feature>
<evidence type="ECO:0000313" key="9">
    <source>
        <dbReference type="Proteomes" id="UP001381693"/>
    </source>
</evidence>
<evidence type="ECO:0000313" key="8">
    <source>
        <dbReference type="EMBL" id="KAK7076806.1"/>
    </source>
</evidence>
<dbReference type="EMBL" id="JAXCGZ010009547">
    <property type="protein sequence ID" value="KAK7076806.1"/>
    <property type="molecule type" value="Genomic_DNA"/>
</dbReference>
<comment type="subcellular location">
    <subcellularLocation>
        <location evidence="1">Nucleus</location>
    </subcellularLocation>
</comment>
<dbReference type="GO" id="GO:0005634">
    <property type="term" value="C:nucleus"/>
    <property type="evidence" value="ECO:0007669"/>
    <property type="project" value="UniProtKB-SubCell"/>
</dbReference>
<feature type="compositionally biased region" description="Low complexity" evidence="6">
    <location>
        <begin position="148"/>
        <end position="166"/>
    </location>
</feature>
<organism evidence="8 9">
    <name type="scientific">Halocaridina rubra</name>
    <name type="common">Hawaiian red shrimp</name>
    <dbReference type="NCBI Taxonomy" id="373956"/>
    <lineage>
        <taxon>Eukaryota</taxon>
        <taxon>Metazoa</taxon>
        <taxon>Ecdysozoa</taxon>
        <taxon>Arthropoda</taxon>
        <taxon>Crustacea</taxon>
        <taxon>Multicrustacea</taxon>
        <taxon>Malacostraca</taxon>
        <taxon>Eumalacostraca</taxon>
        <taxon>Eucarida</taxon>
        <taxon>Decapoda</taxon>
        <taxon>Pleocyemata</taxon>
        <taxon>Caridea</taxon>
        <taxon>Atyoidea</taxon>
        <taxon>Atyidae</taxon>
        <taxon>Halocaridina</taxon>
    </lineage>
</organism>
<keyword evidence="9" id="KW-1185">Reference proteome</keyword>
<dbReference type="GO" id="GO:0006355">
    <property type="term" value="P:regulation of DNA-templated transcription"/>
    <property type="evidence" value="ECO:0007669"/>
    <property type="project" value="InterPro"/>
</dbReference>
<keyword evidence="4" id="KW-0804">Transcription</keyword>
<feature type="compositionally biased region" description="Basic and acidic residues" evidence="6">
    <location>
        <begin position="409"/>
        <end position="429"/>
    </location>
</feature>
<dbReference type="PANTHER" id="PTHR10985">
    <property type="entry name" value="BASIC HELIX-LOOP-HELIX TRANSCRIPTION FACTOR, HES-RELATED"/>
    <property type="match status" value="1"/>
</dbReference>
<keyword evidence="2" id="KW-0805">Transcription regulation</keyword>
<evidence type="ECO:0000256" key="6">
    <source>
        <dbReference type="SAM" id="MobiDB-lite"/>
    </source>
</evidence>
<evidence type="ECO:0000256" key="5">
    <source>
        <dbReference type="ARBA" id="ARBA00023242"/>
    </source>
</evidence>
<feature type="region of interest" description="Disordered" evidence="6">
    <location>
        <begin position="148"/>
        <end position="171"/>
    </location>
</feature>
<evidence type="ECO:0000259" key="7">
    <source>
        <dbReference type="PROSITE" id="PS51054"/>
    </source>
</evidence>
<dbReference type="PROSITE" id="PS51054">
    <property type="entry name" value="ORANGE"/>
    <property type="match status" value="1"/>
</dbReference>
<name>A0AAN9A1E5_HALRR</name>
<feature type="region of interest" description="Disordered" evidence="6">
    <location>
        <begin position="370"/>
        <end position="523"/>
    </location>
</feature>
<feature type="compositionally biased region" description="Low complexity" evidence="6">
    <location>
        <begin position="480"/>
        <end position="491"/>
    </location>
</feature>
<dbReference type="AlphaFoldDB" id="A0AAN9A1E5"/>
<feature type="compositionally biased region" description="Polar residues" evidence="6">
    <location>
        <begin position="449"/>
        <end position="462"/>
    </location>
</feature>
<evidence type="ECO:0000256" key="1">
    <source>
        <dbReference type="ARBA" id="ARBA00004123"/>
    </source>
</evidence>
<comment type="caution">
    <text evidence="8">The sequence shown here is derived from an EMBL/GenBank/DDBJ whole genome shotgun (WGS) entry which is preliminary data.</text>
</comment>
<protein>
    <recommendedName>
        <fullName evidence="7">Orange domain-containing protein</fullName>
    </recommendedName>
</protein>
<feature type="compositionally biased region" description="Basic and acidic residues" evidence="6">
    <location>
        <begin position="514"/>
        <end position="523"/>
    </location>
</feature>
<proteinExistence type="predicted"/>
<gene>
    <name evidence="8" type="ORF">SK128_022822</name>
</gene>
<dbReference type="Proteomes" id="UP001381693">
    <property type="component" value="Unassembled WGS sequence"/>
</dbReference>
<dbReference type="InterPro" id="IPR003650">
    <property type="entry name" value="Orange_dom"/>
</dbReference>
<feature type="compositionally biased region" description="Basic and acidic residues" evidence="6">
    <location>
        <begin position="492"/>
        <end position="505"/>
    </location>
</feature>